<dbReference type="Gene3D" id="1.20.5.340">
    <property type="match status" value="1"/>
</dbReference>
<protein>
    <recommendedName>
        <fullName evidence="2">DUF7310 domain-containing protein</fullName>
    </recommendedName>
</protein>
<name>A0A8A2U8M1_9EURY</name>
<dbReference type="InterPro" id="IPR055734">
    <property type="entry name" value="DUF7310"/>
</dbReference>
<dbReference type="Pfam" id="PF23991">
    <property type="entry name" value="DUF7310"/>
    <property type="match status" value="1"/>
</dbReference>
<keyword evidence="4" id="KW-1185">Reference proteome</keyword>
<evidence type="ECO:0000313" key="3">
    <source>
        <dbReference type="EMBL" id="QSW85050.1"/>
    </source>
</evidence>
<organism evidence="3 4">
    <name type="scientific">Natrinema longum</name>
    <dbReference type="NCBI Taxonomy" id="370324"/>
    <lineage>
        <taxon>Archaea</taxon>
        <taxon>Methanobacteriati</taxon>
        <taxon>Methanobacteriota</taxon>
        <taxon>Stenosarchaea group</taxon>
        <taxon>Halobacteria</taxon>
        <taxon>Halobacteriales</taxon>
        <taxon>Natrialbaceae</taxon>
        <taxon>Natrinema</taxon>
    </lineage>
</organism>
<proteinExistence type="predicted"/>
<feature type="compositionally biased region" description="Acidic residues" evidence="1">
    <location>
        <begin position="111"/>
        <end position="123"/>
    </location>
</feature>
<feature type="region of interest" description="Disordered" evidence="1">
    <location>
        <begin position="103"/>
        <end position="223"/>
    </location>
</feature>
<accession>A0A8A2U8M1</accession>
<dbReference type="SUPFAM" id="SSF57997">
    <property type="entry name" value="Tropomyosin"/>
    <property type="match status" value="1"/>
</dbReference>
<dbReference type="KEGG" id="hlo:J0X27_16630"/>
<sequence length="223" mass="23833">MTDIERLEQRLSAVERVVVDGDVTFAELSELTSLAETVAELETRLEEQDRRIADLEATVQSIEGYVGNVESINDDVERHAASAVATVDRFERRMDKLEVELDDLQGGLLDTEPEAPERDEDVTDGTATETTNADGEPTVFTFGESGLEEPDDAEGEPERSVEGIVDGTGTSRSIVDDGADRPASSANQSTVDSALGESDSATNGPATDEDDGGLVGSLRSRLL</sequence>
<evidence type="ECO:0000259" key="2">
    <source>
        <dbReference type="Pfam" id="PF23991"/>
    </source>
</evidence>
<dbReference type="OrthoDB" id="206571at2157"/>
<feature type="compositionally biased region" description="Acidic residues" evidence="1">
    <location>
        <begin position="146"/>
        <end position="155"/>
    </location>
</feature>
<dbReference type="Proteomes" id="UP000663191">
    <property type="component" value="Chromosome"/>
</dbReference>
<evidence type="ECO:0000313" key="4">
    <source>
        <dbReference type="Proteomes" id="UP000663191"/>
    </source>
</evidence>
<dbReference type="RefSeq" id="WP_207270260.1">
    <property type="nucleotide sequence ID" value="NZ_CP071463.1"/>
</dbReference>
<dbReference type="EMBL" id="CP071463">
    <property type="protein sequence ID" value="QSW85050.1"/>
    <property type="molecule type" value="Genomic_DNA"/>
</dbReference>
<evidence type="ECO:0000256" key="1">
    <source>
        <dbReference type="SAM" id="MobiDB-lite"/>
    </source>
</evidence>
<dbReference type="AlphaFoldDB" id="A0A8A2U8M1"/>
<dbReference type="GeneID" id="63185404"/>
<feature type="domain" description="DUF7310" evidence="2">
    <location>
        <begin position="7"/>
        <end position="89"/>
    </location>
</feature>
<gene>
    <name evidence="3" type="ORF">J0X27_16630</name>
</gene>
<reference evidence="3 4" key="1">
    <citation type="journal article" date="2006" name="Int. J. Syst. Evol. Microbiol.">
        <title>Haloterrigena longa sp. nov. and Haloterrigena limicola sp. nov., extremely halophilic archaea isolated from a salt lake.</title>
        <authorList>
            <person name="Cui H.L."/>
            <person name="Tohty D."/>
            <person name="Zhou P.J."/>
            <person name="Liu S.J."/>
        </authorList>
    </citation>
    <scope>NUCLEOTIDE SEQUENCE [LARGE SCALE GENOMIC DNA]</scope>
    <source>
        <strain evidence="3 4">ABH32</strain>
    </source>
</reference>